<dbReference type="Pfam" id="PF00106">
    <property type="entry name" value="adh_short"/>
    <property type="match status" value="1"/>
</dbReference>
<dbReference type="Gene3D" id="3.40.50.720">
    <property type="entry name" value="NAD(P)-binding Rossmann-like Domain"/>
    <property type="match status" value="1"/>
</dbReference>
<evidence type="ECO:0000313" key="6">
    <source>
        <dbReference type="Proteomes" id="UP000504636"/>
    </source>
</evidence>
<dbReference type="InterPro" id="IPR002347">
    <property type="entry name" value="SDR_fam"/>
</dbReference>
<reference evidence="5 7" key="1">
    <citation type="journal article" date="2020" name="Stud. Mycol.">
        <title>101 Dothideomycetes genomes: a test case for predicting lifestyles and emergence of pathogens.</title>
        <authorList>
            <person name="Haridas S."/>
            <person name="Albert R."/>
            <person name="Binder M."/>
            <person name="Bloem J."/>
            <person name="Labutti K."/>
            <person name="Salamov A."/>
            <person name="Andreopoulos B."/>
            <person name="Baker S."/>
            <person name="Barry K."/>
            <person name="Bills G."/>
            <person name="Bluhm B."/>
            <person name="Cannon C."/>
            <person name="Castanera R."/>
            <person name="Culley D."/>
            <person name="Daum C."/>
            <person name="Ezra D."/>
            <person name="Gonzalez J."/>
            <person name="Henrissat B."/>
            <person name="Kuo A."/>
            <person name="Liang C."/>
            <person name="Lipzen A."/>
            <person name="Lutzoni F."/>
            <person name="Magnuson J."/>
            <person name="Mondo S."/>
            <person name="Nolan M."/>
            <person name="Ohm R."/>
            <person name="Pangilinan J."/>
            <person name="Park H.-J."/>
            <person name="Ramirez L."/>
            <person name="Alfaro M."/>
            <person name="Sun H."/>
            <person name="Tritt A."/>
            <person name="Yoshinaga Y."/>
            <person name="Zwiers L.-H."/>
            <person name="Turgeon B."/>
            <person name="Goodwin S."/>
            <person name="Spatafora J."/>
            <person name="Crous P."/>
            <person name="Grigoriev I."/>
        </authorList>
    </citation>
    <scope>NUCLEOTIDE SEQUENCE</scope>
    <source>
        <strain evidence="5 7">CBS 304.34</strain>
    </source>
</reference>
<keyword evidence="2" id="KW-0521">NADP</keyword>
<evidence type="ECO:0000313" key="5">
    <source>
        <dbReference type="EMBL" id="KAF2809410.1"/>
    </source>
</evidence>
<evidence type="ECO:0000256" key="1">
    <source>
        <dbReference type="ARBA" id="ARBA00006484"/>
    </source>
</evidence>
<dbReference type="AlphaFoldDB" id="A0A6A6YKT9"/>
<organism evidence="5">
    <name type="scientific">Mytilinidion resinicola</name>
    <dbReference type="NCBI Taxonomy" id="574789"/>
    <lineage>
        <taxon>Eukaryota</taxon>
        <taxon>Fungi</taxon>
        <taxon>Dikarya</taxon>
        <taxon>Ascomycota</taxon>
        <taxon>Pezizomycotina</taxon>
        <taxon>Dothideomycetes</taxon>
        <taxon>Pleosporomycetidae</taxon>
        <taxon>Mytilinidiales</taxon>
        <taxon>Mytilinidiaceae</taxon>
        <taxon>Mytilinidion</taxon>
    </lineage>
</organism>
<sequence>MTTYDLKDTELQALNGRVILITGAATGIGRATVELAHKYGAKIAIGDWNETEGAKIVAELKERVLFRKCDVTKWSDVLALFEETRKTFGIIHAVLSNAGVNKEDLLHDHFDPQSGELLAPDRTLLDINLTGMLYVVKCAVHYFRQWPETRTQIVMTGSAASYIDTPPLHIYCASKAGVLGLMRSLRTQLVKENITINMIAPWMTITPMMMKELLDIWGELPANQPTGVGRAILLPLVRPEVNGKSFFVAGHEIVEFEDKLHDTQPQWMGEGLSKSVDEGQRRLIP</sequence>
<dbReference type="RefSeq" id="XP_033576374.1">
    <property type="nucleotide sequence ID" value="XM_033716817.1"/>
</dbReference>
<dbReference type="PANTHER" id="PTHR43180">
    <property type="entry name" value="3-OXOACYL-(ACYL-CARRIER-PROTEIN) REDUCTASE (AFU_ORTHOLOGUE AFUA_6G11210)"/>
    <property type="match status" value="1"/>
</dbReference>
<feature type="compositionally biased region" description="Basic and acidic residues" evidence="4">
    <location>
        <begin position="275"/>
        <end position="285"/>
    </location>
</feature>
<dbReference type="EMBL" id="MU003701">
    <property type="protein sequence ID" value="KAF2809410.1"/>
    <property type="molecule type" value="Genomic_DNA"/>
</dbReference>
<dbReference type="SUPFAM" id="SSF51735">
    <property type="entry name" value="NAD(P)-binding Rossmann-fold domains"/>
    <property type="match status" value="1"/>
</dbReference>
<accession>A0A6A6YKT9</accession>
<dbReference type="Proteomes" id="UP000504636">
    <property type="component" value="Unplaced"/>
</dbReference>
<proteinExistence type="inferred from homology"/>
<dbReference type="OrthoDB" id="37659at2759"/>
<keyword evidence="3" id="KW-0560">Oxidoreductase</keyword>
<comment type="similarity">
    <text evidence="1">Belongs to the short-chain dehydrogenases/reductases (SDR) family.</text>
</comment>
<reference evidence="7" key="3">
    <citation type="submission" date="2025-04" db="UniProtKB">
        <authorList>
            <consortium name="RefSeq"/>
        </authorList>
    </citation>
    <scope>IDENTIFICATION</scope>
    <source>
        <strain evidence="7">CBS 304.34</strain>
    </source>
</reference>
<name>A0A6A6YKT9_9PEZI</name>
<dbReference type="InterPro" id="IPR020904">
    <property type="entry name" value="Sc_DH/Rdtase_CS"/>
</dbReference>
<dbReference type="InterPro" id="IPR036291">
    <property type="entry name" value="NAD(P)-bd_dom_sf"/>
</dbReference>
<feature type="region of interest" description="Disordered" evidence="4">
    <location>
        <begin position="265"/>
        <end position="285"/>
    </location>
</feature>
<evidence type="ECO:0000256" key="4">
    <source>
        <dbReference type="SAM" id="MobiDB-lite"/>
    </source>
</evidence>
<dbReference type="PRINTS" id="PR00081">
    <property type="entry name" value="GDHRDH"/>
</dbReference>
<dbReference type="PANTHER" id="PTHR43180:SF33">
    <property type="entry name" value="15-HYDROXYPROSTAGLANDIN DEHYDROGENASE [NAD(+)]-LIKE"/>
    <property type="match status" value="1"/>
</dbReference>
<dbReference type="GeneID" id="54457710"/>
<dbReference type="GO" id="GO:0016491">
    <property type="term" value="F:oxidoreductase activity"/>
    <property type="evidence" value="ECO:0007669"/>
    <property type="project" value="UniProtKB-KW"/>
</dbReference>
<evidence type="ECO:0000313" key="7">
    <source>
        <dbReference type="RefSeq" id="XP_033576374.1"/>
    </source>
</evidence>
<gene>
    <name evidence="5 7" type="ORF">BDZ99DRAFT_417305</name>
</gene>
<keyword evidence="6" id="KW-1185">Reference proteome</keyword>
<dbReference type="PROSITE" id="PS00061">
    <property type="entry name" value="ADH_SHORT"/>
    <property type="match status" value="1"/>
</dbReference>
<evidence type="ECO:0000256" key="2">
    <source>
        <dbReference type="ARBA" id="ARBA00022857"/>
    </source>
</evidence>
<evidence type="ECO:0000256" key="3">
    <source>
        <dbReference type="ARBA" id="ARBA00023002"/>
    </source>
</evidence>
<reference evidence="7" key="2">
    <citation type="submission" date="2020-04" db="EMBL/GenBank/DDBJ databases">
        <authorList>
            <consortium name="NCBI Genome Project"/>
        </authorList>
    </citation>
    <scope>NUCLEOTIDE SEQUENCE</scope>
    <source>
        <strain evidence="7">CBS 304.34</strain>
    </source>
</reference>
<protein>
    <submittedName>
        <fullName evidence="5 7">NAD(P)-binding protein</fullName>
    </submittedName>
</protein>